<evidence type="ECO:0000256" key="5">
    <source>
        <dbReference type="ARBA" id="ARBA00022801"/>
    </source>
</evidence>
<dbReference type="NCBIfam" id="TIGR00042">
    <property type="entry name" value="RdgB/HAM1 family non-canonical purine NTP pyrophosphatase"/>
    <property type="match status" value="1"/>
</dbReference>
<evidence type="ECO:0000313" key="13">
    <source>
        <dbReference type="Proteomes" id="UP000199520"/>
    </source>
</evidence>
<dbReference type="Proteomes" id="UP000199520">
    <property type="component" value="Unassembled WGS sequence"/>
</dbReference>
<dbReference type="GO" id="GO:0036222">
    <property type="term" value="F:XTP diphosphatase activity"/>
    <property type="evidence" value="ECO:0007669"/>
    <property type="project" value="UniProtKB-UniRule"/>
</dbReference>
<feature type="binding site" evidence="10">
    <location>
        <position position="70"/>
    </location>
    <ligand>
        <name>Mg(2+)</name>
        <dbReference type="ChEBI" id="CHEBI:18420"/>
    </ligand>
</feature>
<feature type="binding site" evidence="10">
    <location>
        <begin position="8"/>
        <end position="13"/>
    </location>
    <ligand>
        <name>substrate</name>
    </ligand>
</feature>
<sequence>MKEVVVATTNKGKVAEIALALANLPVKVLDLSDFSDIPEAVEDGDSFMANAQLKAKHYAHHTGKACLADDSGLEVDALGGAPGIYSARFAGEDANDAANNQKLLAELIGVVPEKRTARFRCVLALADIDGTIMTADGVREGIIGQDLRGLGGFGYDPLFYMPEMEKTMAECSKSEKNDISHRGQALKIMTKILGEYLK</sequence>
<evidence type="ECO:0000256" key="2">
    <source>
        <dbReference type="ARBA" id="ARBA00011738"/>
    </source>
</evidence>
<keyword evidence="3 10" id="KW-0479">Metal-binding</keyword>
<evidence type="ECO:0000256" key="11">
    <source>
        <dbReference type="RuleBase" id="RU003781"/>
    </source>
</evidence>
<keyword evidence="7 10" id="KW-0546">Nucleotide metabolism</keyword>
<dbReference type="GO" id="GO:0036220">
    <property type="term" value="F:ITP diphosphatase activity"/>
    <property type="evidence" value="ECO:0007669"/>
    <property type="project" value="UniProtKB-UniRule"/>
</dbReference>
<dbReference type="GO" id="GO:0000166">
    <property type="term" value="F:nucleotide binding"/>
    <property type="evidence" value="ECO:0007669"/>
    <property type="project" value="UniProtKB-KW"/>
</dbReference>
<dbReference type="CDD" id="cd00515">
    <property type="entry name" value="HAM1"/>
    <property type="match status" value="1"/>
</dbReference>
<feature type="active site" description="Proton acceptor" evidence="10">
    <location>
        <position position="70"/>
    </location>
</feature>
<comment type="catalytic activity">
    <reaction evidence="9 10">
        <text>XTP + H2O = XMP + diphosphate + H(+)</text>
        <dbReference type="Rhea" id="RHEA:28610"/>
        <dbReference type="ChEBI" id="CHEBI:15377"/>
        <dbReference type="ChEBI" id="CHEBI:15378"/>
        <dbReference type="ChEBI" id="CHEBI:33019"/>
        <dbReference type="ChEBI" id="CHEBI:57464"/>
        <dbReference type="ChEBI" id="CHEBI:61314"/>
        <dbReference type="EC" id="3.6.1.66"/>
    </reaction>
</comment>
<dbReference type="GO" id="GO:0009146">
    <property type="term" value="P:purine nucleoside triphosphate catabolic process"/>
    <property type="evidence" value="ECO:0007669"/>
    <property type="project" value="UniProtKB-UniRule"/>
</dbReference>
<keyword evidence="13" id="KW-1185">Reference proteome</keyword>
<dbReference type="GO" id="GO:0046872">
    <property type="term" value="F:metal ion binding"/>
    <property type="evidence" value="ECO:0007669"/>
    <property type="project" value="UniProtKB-KW"/>
</dbReference>
<evidence type="ECO:0000256" key="3">
    <source>
        <dbReference type="ARBA" id="ARBA00022723"/>
    </source>
</evidence>
<dbReference type="Pfam" id="PF01725">
    <property type="entry name" value="Ham1p_like"/>
    <property type="match status" value="1"/>
</dbReference>
<proteinExistence type="inferred from homology"/>
<dbReference type="InterPro" id="IPR002637">
    <property type="entry name" value="RdgB/HAM1"/>
</dbReference>
<dbReference type="GO" id="GO:0005829">
    <property type="term" value="C:cytosol"/>
    <property type="evidence" value="ECO:0007669"/>
    <property type="project" value="TreeGrafter"/>
</dbReference>
<feature type="binding site" evidence="10">
    <location>
        <position position="176"/>
    </location>
    <ligand>
        <name>substrate</name>
    </ligand>
</feature>
<dbReference type="NCBIfam" id="NF011397">
    <property type="entry name" value="PRK14822.1"/>
    <property type="match status" value="1"/>
</dbReference>
<name>A0A1I4JF09_9FIRM</name>
<dbReference type="InterPro" id="IPR029001">
    <property type="entry name" value="ITPase-like_fam"/>
</dbReference>
<dbReference type="PANTHER" id="PTHR11067:SF9">
    <property type="entry name" value="INOSINE TRIPHOSPHATE PYROPHOSPHATASE"/>
    <property type="match status" value="1"/>
</dbReference>
<dbReference type="PANTHER" id="PTHR11067">
    <property type="entry name" value="INOSINE TRIPHOSPHATE PYROPHOSPHATASE/HAM1 PROTEIN"/>
    <property type="match status" value="1"/>
</dbReference>
<comment type="subunit">
    <text evidence="2 10">Homodimer.</text>
</comment>
<keyword evidence="6 10" id="KW-0460">Magnesium</keyword>
<comment type="cofactor">
    <cofactor evidence="10">
        <name>Mg(2+)</name>
        <dbReference type="ChEBI" id="CHEBI:18420"/>
    </cofactor>
    <text evidence="10">Binds 1 Mg(2+) ion per subunit.</text>
</comment>
<dbReference type="GO" id="GO:0009117">
    <property type="term" value="P:nucleotide metabolic process"/>
    <property type="evidence" value="ECO:0007669"/>
    <property type="project" value="UniProtKB-KW"/>
</dbReference>
<dbReference type="AlphaFoldDB" id="A0A1I4JF09"/>
<dbReference type="GO" id="GO:0017111">
    <property type="term" value="F:ribonucleoside triphosphate phosphatase activity"/>
    <property type="evidence" value="ECO:0007669"/>
    <property type="project" value="InterPro"/>
</dbReference>
<reference evidence="13" key="1">
    <citation type="submission" date="2016-10" db="EMBL/GenBank/DDBJ databases">
        <authorList>
            <person name="Varghese N."/>
            <person name="Submissions S."/>
        </authorList>
    </citation>
    <scope>NUCLEOTIDE SEQUENCE [LARGE SCALE GENOMIC DNA]</scope>
    <source>
        <strain evidence="13">DSM 13327</strain>
    </source>
</reference>
<dbReference type="EMBL" id="FOTS01000012">
    <property type="protein sequence ID" value="SFL65168.1"/>
    <property type="molecule type" value="Genomic_DNA"/>
</dbReference>
<evidence type="ECO:0000256" key="10">
    <source>
        <dbReference type="HAMAP-Rule" id="MF_01405"/>
    </source>
</evidence>
<evidence type="ECO:0000256" key="7">
    <source>
        <dbReference type="ARBA" id="ARBA00023080"/>
    </source>
</evidence>
<dbReference type="HAMAP" id="MF_01405">
    <property type="entry name" value="Non_canon_purine_NTPase"/>
    <property type="match status" value="1"/>
</dbReference>
<feature type="binding site" evidence="10">
    <location>
        <begin position="153"/>
        <end position="156"/>
    </location>
    <ligand>
        <name>substrate</name>
    </ligand>
</feature>
<evidence type="ECO:0000256" key="1">
    <source>
        <dbReference type="ARBA" id="ARBA00008023"/>
    </source>
</evidence>
<dbReference type="FunFam" id="3.90.950.10:FF:000001">
    <property type="entry name" value="dITP/XTP pyrophosphatase"/>
    <property type="match status" value="1"/>
</dbReference>
<dbReference type="GO" id="GO:0035870">
    <property type="term" value="F:dITP diphosphatase activity"/>
    <property type="evidence" value="ECO:0007669"/>
    <property type="project" value="UniProtKB-UniRule"/>
</dbReference>
<dbReference type="SUPFAM" id="SSF52972">
    <property type="entry name" value="ITPase-like"/>
    <property type="match status" value="1"/>
</dbReference>
<comment type="function">
    <text evidence="10">Pyrophosphatase that catalyzes the hydrolysis of nucleoside triphosphates to their monophosphate derivatives, with a high preference for the non-canonical purine nucleotides XTP (xanthosine triphosphate), dITP (deoxyinosine triphosphate) and ITP. Seems to function as a house-cleaning enzyme that removes non-canonical purine nucleotides from the nucleotide pool, thus preventing their incorporation into DNA/RNA and avoiding chromosomal lesions.</text>
</comment>
<comment type="catalytic activity">
    <reaction evidence="10">
        <text>ITP + H2O = IMP + diphosphate + H(+)</text>
        <dbReference type="Rhea" id="RHEA:29399"/>
        <dbReference type="ChEBI" id="CHEBI:15377"/>
        <dbReference type="ChEBI" id="CHEBI:15378"/>
        <dbReference type="ChEBI" id="CHEBI:33019"/>
        <dbReference type="ChEBI" id="CHEBI:58053"/>
        <dbReference type="ChEBI" id="CHEBI:61402"/>
        <dbReference type="EC" id="3.6.1.66"/>
    </reaction>
</comment>
<evidence type="ECO:0000256" key="9">
    <source>
        <dbReference type="ARBA" id="ARBA00052017"/>
    </source>
</evidence>
<dbReference type="Gene3D" id="3.90.950.10">
    <property type="match status" value="1"/>
</dbReference>
<evidence type="ECO:0000256" key="6">
    <source>
        <dbReference type="ARBA" id="ARBA00022842"/>
    </source>
</evidence>
<feature type="binding site" evidence="10">
    <location>
        <position position="71"/>
    </location>
    <ligand>
        <name>substrate</name>
    </ligand>
</feature>
<feature type="binding site" evidence="10">
    <location>
        <begin position="181"/>
        <end position="182"/>
    </location>
    <ligand>
        <name>substrate</name>
    </ligand>
</feature>
<accession>A0A1I4JF09</accession>
<keyword evidence="4 10" id="KW-0547">Nucleotide-binding</keyword>
<protein>
    <recommendedName>
        <fullName evidence="10">dITP/XTP pyrophosphatase</fullName>
        <ecNumber evidence="10">3.6.1.66</ecNumber>
    </recommendedName>
    <alternativeName>
        <fullName evidence="10">Non-canonical purine NTP pyrophosphatase</fullName>
    </alternativeName>
    <alternativeName>
        <fullName evidence="10">Non-standard purine NTP pyrophosphatase</fullName>
    </alternativeName>
    <alternativeName>
        <fullName evidence="10">Nucleoside-triphosphate diphosphatase</fullName>
    </alternativeName>
    <alternativeName>
        <fullName evidence="10">Nucleoside-triphosphate pyrophosphatase</fullName>
        <shortName evidence="10">NTPase</shortName>
    </alternativeName>
</protein>
<dbReference type="RefSeq" id="WP_090935110.1">
    <property type="nucleotide sequence ID" value="NZ_FOTS01000012.1"/>
</dbReference>
<dbReference type="OrthoDB" id="9807456at2"/>
<evidence type="ECO:0000313" key="12">
    <source>
        <dbReference type="EMBL" id="SFL65168.1"/>
    </source>
</evidence>
<gene>
    <name evidence="12" type="ORF">SAMN04490355_101238</name>
</gene>
<comment type="catalytic activity">
    <reaction evidence="8 10">
        <text>dITP + H2O = dIMP + diphosphate + H(+)</text>
        <dbReference type="Rhea" id="RHEA:28342"/>
        <dbReference type="ChEBI" id="CHEBI:15377"/>
        <dbReference type="ChEBI" id="CHEBI:15378"/>
        <dbReference type="ChEBI" id="CHEBI:33019"/>
        <dbReference type="ChEBI" id="CHEBI:61194"/>
        <dbReference type="ChEBI" id="CHEBI:61382"/>
        <dbReference type="EC" id="3.6.1.66"/>
    </reaction>
</comment>
<evidence type="ECO:0000256" key="8">
    <source>
        <dbReference type="ARBA" id="ARBA00051875"/>
    </source>
</evidence>
<organism evidence="12 13">
    <name type="scientific">Pelosinus propionicus DSM 13327</name>
    <dbReference type="NCBI Taxonomy" id="1123291"/>
    <lineage>
        <taxon>Bacteria</taxon>
        <taxon>Bacillati</taxon>
        <taxon>Bacillota</taxon>
        <taxon>Negativicutes</taxon>
        <taxon>Selenomonadales</taxon>
        <taxon>Sporomusaceae</taxon>
        <taxon>Pelosinus</taxon>
    </lineage>
</organism>
<evidence type="ECO:0000256" key="4">
    <source>
        <dbReference type="ARBA" id="ARBA00022741"/>
    </source>
</evidence>
<dbReference type="STRING" id="1123291.SAMN04490355_101238"/>
<dbReference type="EC" id="3.6.1.66" evidence="10"/>
<comment type="similarity">
    <text evidence="1 10 11">Belongs to the HAM1 NTPase family.</text>
</comment>
<comment type="caution">
    <text evidence="10">Lacks conserved residue(s) required for the propagation of feature annotation.</text>
</comment>
<keyword evidence="5 10" id="KW-0378">Hydrolase</keyword>
<dbReference type="InterPro" id="IPR020922">
    <property type="entry name" value="dITP/XTP_pyrophosphatase"/>
</dbReference>